<evidence type="ECO:0000256" key="7">
    <source>
        <dbReference type="SAM" id="Phobius"/>
    </source>
</evidence>
<dbReference type="Pfam" id="PF03772">
    <property type="entry name" value="Competence"/>
    <property type="match status" value="1"/>
</dbReference>
<evidence type="ECO:0000256" key="3">
    <source>
        <dbReference type="ARBA" id="ARBA00022692"/>
    </source>
</evidence>
<keyword evidence="3 7" id="KW-0812">Transmembrane</keyword>
<feature type="region of interest" description="Disordered" evidence="6">
    <location>
        <begin position="1"/>
        <end position="29"/>
    </location>
</feature>
<feature type="compositionally biased region" description="Basic and acidic residues" evidence="6">
    <location>
        <begin position="1"/>
        <end position="13"/>
    </location>
</feature>
<organism evidence="9 10">
    <name type="scientific">Corynebacterium provencense</name>
    <dbReference type="NCBI Taxonomy" id="1737425"/>
    <lineage>
        <taxon>Bacteria</taxon>
        <taxon>Bacillati</taxon>
        <taxon>Actinomycetota</taxon>
        <taxon>Actinomycetes</taxon>
        <taxon>Mycobacteriales</taxon>
        <taxon>Corynebacteriaceae</taxon>
        <taxon>Corynebacterium</taxon>
    </lineage>
</organism>
<dbReference type="EMBL" id="CP024988">
    <property type="protein sequence ID" value="AWT26648.1"/>
    <property type="molecule type" value="Genomic_DNA"/>
</dbReference>
<evidence type="ECO:0000256" key="1">
    <source>
        <dbReference type="ARBA" id="ARBA00004651"/>
    </source>
</evidence>
<feature type="transmembrane region" description="Helical" evidence="7">
    <location>
        <begin position="494"/>
        <end position="519"/>
    </location>
</feature>
<evidence type="ECO:0000256" key="6">
    <source>
        <dbReference type="SAM" id="MobiDB-lite"/>
    </source>
</evidence>
<keyword evidence="5 7" id="KW-0472">Membrane</keyword>
<sequence>MSDRAPEGGHPDPDLTPAPGSGRGWTVPDRDLHSPAVLRRRRGPDLRLVPVASATWCAVAFVLVTRSWWPVLVCAAVCTVVAVTAARGGRGGRDVRVVHDLDAGVAAGDAWSTVTVARVVAVSSACAFVWAARAGLAVRRVDAHPWSAGDTRVWRGVLEIAGTPRQLADGGVNLPVEVPGLGRLPLFVSEPYAAGADSAGADSAGGDSAGDGRQVAGGGSGDPVAALLDLQPGTALEISATVQPSDRPGLVPVVLSASDVPEAVRDPEGFRAVTGHLRDGLAEAASRLPEGAAELVPGMVVGDVSGQDPVFRGEFLATGLSHLSAVSGANLSIISATVLVVCGALGASVKVRVVSAALSLVAFVIVVGTEPSVLRAAVTGLVGLVAVLSSRRTHGFAACSAAVLLLLAVDPGLAVDYSFILSVVATVGIVALAPLVSRRLIQMWSSARERRGGSRITGWQAALCRLAGVSLAADVVTVPVIAHMTGVVSPTAVLANVLVGPVVPVVTVTGMLGALVAGVSVPAGTAVLWVCAPCAVWITWVAQTLSGVPVLIMAAGWVTAAATLPVGVATVVAVVSGRWRGVAVTVLVTAVAAGCAAARAGVVEVGPYPGAVPGGRFGASFDRQWWEDLGGQDSGYQRIRGWTVGVKPAGSGGGGPPEFLVAPEQRQAGSRDPRVAVFPDDSGVLVHERSLRSGTASGSGGAPARPSPQRPDLYVVTGCGRSRGMPSRTPEGVPVAYPCRDGTVLLAPDGLHAGGPG</sequence>
<dbReference type="AlphaFoldDB" id="A0A2Z3YPQ1"/>
<evidence type="ECO:0000256" key="5">
    <source>
        <dbReference type="ARBA" id="ARBA00023136"/>
    </source>
</evidence>
<reference evidence="10" key="1">
    <citation type="submission" date="2017-11" db="EMBL/GenBank/DDBJ databases">
        <title>Otitis media/interna in a cat caused by the recently described species Corynebacterium provencense.</title>
        <authorList>
            <person name="Kittl S."/>
            <person name="Brodard I."/>
            <person name="Rychener L."/>
            <person name="Jores J."/>
            <person name="Roosje P."/>
            <person name="Gobeli Brawand S."/>
        </authorList>
    </citation>
    <scope>NUCLEOTIDE SEQUENCE [LARGE SCALE GENOMIC DNA]</scope>
    <source>
        <strain evidence="10">17KM38</strain>
    </source>
</reference>
<feature type="compositionally biased region" description="Low complexity" evidence="6">
    <location>
        <begin position="197"/>
        <end position="206"/>
    </location>
</feature>
<evidence type="ECO:0000313" key="9">
    <source>
        <dbReference type="EMBL" id="AWT26648.1"/>
    </source>
</evidence>
<dbReference type="KEGG" id="cpre:Csp1_18750"/>
<dbReference type="InterPro" id="IPR052159">
    <property type="entry name" value="Competence_DNA_uptake"/>
</dbReference>
<name>A0A2Z3YPQ1_9CORY</name>
<keyword evidence="10" id="KW-1185">Reference proteome</keyword>
<dbReference type="NCBIfam" id="TIGR00360">
    <property type="entry name" value="ComEC_N-term"/>
    <property type="match status" value="1"/>
</dbReference>
<comment type="subcellular location">
    <subcellularLocation>
        <location evidence="1">Cell membrane</location>
        <topology evidence="1">Multi-pass membrane protein</topology>
    </subcellularLocation>
</comment>
<dbReference type="Proteomes" id="UP000247696">
    <property type="component" value="Chromosome"/>
</dbReference>
<dbReference type="RefSeq" id="WP_110481629.1">
    <property type="nucleotide sequence ID" value="NZ_CP024988.1"/>
</dbReference>
<dbReference type="STRING" id="1737425.GCA_900049755_01000"/>
<feature type="transmembrane region" description="Helical" evidence="7">
    <location>
        <begin position="395"/>
        <end position="413"/>
    </location>
</feature>
<feature type="region of interest" description="Disordered" evidence="6">
    <location>
        <begin position="691"/>
        <end position="713"/>
    </location>
</feature>
<feature type="domain" description="ComEC/Rec2-related protein" evidence="8">
    <location>
        <begin position="299"/>
        <end position="575"/>
    </location>
</feature>
<dbReference type="PANTHER" id="PTHR30619:SF7">
    <property type="entry name" value="BETA-LACTAMASE DOMAIN PROTEIN"/>
    <property type="match status" value="1"/>
</dbReference>
<evidence type="ECO:0000313" key="10">
    <source>
        <dbReference type="Proteomes" id="UP000247696"/>
    </source>
</evidence>
<dbReference type="OrthoDB" id="7177610at2"/>
<dbReference type="PANTHER" id="PTHR30619">
    <property type="entry name" value="DNA INTERNALIZATION/COMPETENCE PROTEIN COMEC/REC2"/>
    <property type="match status" value="1"/>
</dbReference>
<feature type="transmembrane region" description="Helical" evidence="7">
    <location>
        <begin position="462"/>
        <end position="482"/>
    </location>
</feature>
<dbReference type="GO" id="GO:0005886">
    <property type="term" value="C:plasma membrane"/>
    <property type="evidence" value="ECO:0007669"/>
    <property type="project" value="UniProtKB-SubCell"/>
</dbReference>
<evidence type="ECO:0000256" key="2">
    <source>
        <dbReference type="ARBA" id="ARBA00022475"/>
    </source>
</evidence>
<feature type="transmembrane region" description="Helical" evidence="7">
    <location>
        <begin position="526"/>
        <end position="545"/>
    </location>
</feature>
<feature type="region of interest" description="Disordered" evidence="6">
    <location>
        <begin position="197"/>
        <end position="226"/>
    </location>
</feature>
<keyword evidence="4 7" id="KW-1133">Transmembrane helix</keyword>
<feature type="transmembrane region" description="Helical" evidence="7">
    <location>
        <begin position="355"/>
        <end position="388"/>
    </location>
</feature>
<evidence type="ECO:0000256" key="4">
    <source>
        <dbReference type="ARBA" id="ARBA00022989"/>
    </source>
</evidence>
<keyword evidence="2" id="KW-1003">Cell membrane</keyword>
<dbReference type="InterPro" id="IPR004477">
    <property type="entry name" value="ComEC_N"/>
</dbReference>
<feature type="transmembrane region" description="Helical" evidence="7">
    <location>
        <begin position="582"/>
        <end position="602"/>
    </location>
</feature>
<feature type="transmembrane region" description="Helical" evidence="7">
    <location>
        <begin position="329"/>
        <end position="349"/>
    </location>
</feature>
<protein>
    <submittedName>
        <fullName evidence="9">ComE operon protein 3</fullName>
    </submittedName>
</protein>
<evidence type="ECO:0000259" key="8">
    <source>
        <dbReference type="Pfam" id="PF03772"/>
    </source>
</evidence>
<proteinExistence type="predicted"/>
<accession>A0A2Z3YPQ1</accession>
<feature type="transmembrane region" description="Helical" evidence="7">
    <location>
        <begin position="419"/>
        <end position="441"/>
    </location>
</feature>
<gene>
    <name evidence="9" type="primary">comEC</name>
    <name evidence="9" type="ORF">Csp1_18750</name>
</gene>
<feature type="transmembrane region" description="Helical" evidence="7">
    <location>
        <begin position="551"/>
        <end position="575"/>
    </location>
</feature>